<evidence type="ECO:0000256" key="1">
    <source>
        <dbReference type="SAM" id="MobiDB-lite"/>
    </source>
</evidence>
<feature type="region of interest" description="Disordered" evidence="1">
    <location>
        <begin position="112"/>
        <end position="134"/>
    </location>
</feature>
<evidence type="ECO:0000313" key="2">
    <source>
        <dbReference type="EMBL" id="KAK4363512.1"/>
    </source>
</evidence>
<dbReference type="Proteomes" id="UP001291623">
    <property type="component" value="Unassembled WGS sequence"/>
</dbReference>
<protein>
    <submittedName>
        <fullName evidence="2">Uncharacterized protein</fullName>
    </submittedName>
</protein>
<feature type="compositionally biased region" description="Low complexity" evidence="1">
    <location>
        <begin position="147"/>
        <end position="162"/>
    </location>
</feature>
<organism evidence="2 3">
    <name type="scientific">Anisodus tanguticus</name>
    <dbReference type="NCBI Taxonomy" id="243964"/>
    <lineage>
        <taxon>Eukaryota</taxon>
        <taxon>Viridiplantae</taxon>
        <taxon>Streptophyta</taxon>
        <taxon>Embryophyta</taxon>
        <taxon>Tracheophyta</taxon>
        <taxon>Spermatophyta</taxon>
        <taxon>Magnoliopsida</taxon>
        <taxon>eudicotyledons</taxon>
        <taxon>Gunneridae</taxon>
        <taxon>Pentapetalae</taxon>
        <taxon>asterids</taxon>
        <taxon>lamiids</taxon>
        <taxon>Solanales</taxon>
        <taxon>Solanaceae</taxon>
        <taxon>Solanoideae</taxon>
        <taxon>Hyoscyameae</taxon>
        <taxon>Anisodus</taxon>
    </lineage>
</organism>
<proteinExistence type="predicted"/>
<name>A0AAE1S658_9SOLA</name>
<sequence length="277" mass="31228">MHYRRIDSSECIVHWYRKDTYLQAYSNFIQHVPSMNMWPESSNSKIEPLEVKKISGRPRRCRKKEIGEVRRVEKLTKRGIAMTCSGCKSSTHNIRSCPSRPRTIITRAAATTRASPKLDPSMRKYSKPPAVKGQTVVRTARATALANAPTPPTVAANAPTATCHSRRKYTKPHVPSRPKAPTKVNASQQSSTGSTRKSSVLDTQEASTSMRGSRSKYKRPRVVRQGVFVADSEYRNVNVSVTKSFWCCYIFIHFMILTNLNCNKECLAAGWYPHLGH</sequence>
<evidence type="ECO:0000313" key="3">
    <source>
        <dbReference type="Proteomes" id="UP001291623"/>
    </source>
</evidence>
<keyword evidence="3" id="KW-1185">Reference proteome</keyword>
<accession>A0AAE1S658</accession>
<comment type="caution">
    <text evidence="2">The sequence shown here is derived from an EMBL/GenBank/DDBJ whole genome shotgun (WGS) entry which is preliminary data.</text>
</comment>
<gene>
    <name evidence="2" type="ORF">RND71_018753</name>
</gene>
<reference evidence="2" key="1">
    <citation type="submission" date="2023-12" db="EMBL/GenBank/DDBJ databases">
        <title>Genome assembly of Anisodus tanguticus.</title>
        <authorList>
            <person name="Wang Y.-J."/>
        </authorList>
    </citation>
    <scope>NUCLEOTIDE SEQUENCE</scope>
    <source>
        <strain evidence="2">KB-2021</strain>
        <tissue evidence="2">Leaf</tissue>
    </source>
</reference>
<feature type="compositionally biased region" description="Basic residues" evidence="1">
    <location>
        <begin position="164"/>
        <end position="176"/>
    </location>
</feature>
<dbReference type="AlphaFoldDB" id="A0AAE1S658"/>
<feature type="compositionally biased region" description="Polar residues" evidence="1">
    <location>
        <begin position="184"/>
        <end position="212"/>
    </location>
</feature>
<dbReference type="EMBL" id="JAVYJV010000009">
    <property type="protein sequence ID" value="KAK4363512.1"/>
    <property type="molecule type" value="Genomic_DNA"/>
</dbReference>
<feature type="region of interest" description="Disordered" evidence="1">
    <location>
        <begin position="147"/>
        <end position="218"/>
    </location>
</feature>